<dbReference type="Proteomes" id="UP000649955">
    <property type="component" value="Unassembled WGS sequence"/>
</dbReference>
<keyword evidence="3" id="KW-1185">Reference proteome</keyword>
<name>A0ABQ3KBN7_9PSEU</name>
<gene>
    <name evidence="2" type="ORF">GCM10017567_31710</name>
</gene>
<proteinExistence type="predicted"/>
<evidence type="ECO:0000313" key="2">
    <source>
        <dbReference type="EMBL" id="GHG12051.1"/>
    </source>
</evidence>
<protein>
    <submittedName>
        <fullName evidence="2">Uncharacterized protein</fullName>
    </submittedName>
</protein>
<evidence type="ECO:0000256" key="1">
    <source>
        <dbReference type="SAM" id="MobiDB-lite"/>
    </source>
</evidence>
<feature type="region of interest" description="Disordered" evidence="1">
    <location>
        <begin position="29"/>
        <end position="49"/>
    </location>
</feature>
<dbReference type="EMBL" id="BNAW01000011">
    <property type="protein sequence ID" value="GHG12051.1"/>
    <property type="molecule type" value="Genomic_DNA"/>
</dbReference>
<reference evidence="3" key="1">
    <citation type="journal article" date="2019" name="Int. J. Syst. Evol. Microbiol.">
        <title>The Global Catalogue of Microorganisms (GCM) 10K type strain sequencing project: providing services to taxonomists for standard genome sequencing and annotation.</title>
        <authorList>
            <consortium name="The Broad Institute Genomics Platform"/>
            <consortium name="The Broad Institute Genome Sequencing Center for Infectious Disease"/>
            <person name="Wu L."/>
            <person name="Ma J."/>
        </authorList>
    </citation>
    <scope>NUCLEOTIDE SEQUENCE [LARGE SCALE GENOMIC DNA]</scope>
    <source>
        <strain evidence="3">CGMCC 4.7680</strain>
    </source>
</reference>
<organism evidence="2 3">
    <name type="scientific">Amycolatopsis bullii</name>
    <dbReference type="NCBI Taxonomy" id="941987"/>
    <lineage>
        <taxon>Bacteria</taxon>
        <taxon>Bacillati</taxon>
        <taxon>Actinomycetota</taxon>
        <taxon>Actinomycetes</taxon>
        <taxon>Pseudonocardiales</taxon>
        <taxon>Pseudonocardiaceae</taxon>
        <taxon>Amycolatopsis</taxon>
    </lineage>
</organism>
<accession>A0ABQ3KBN7</accession>
<sequence>MLECPSNGGNPACATSRVNVCVTYPGLSGPAVPVGEQEPDRLPAPLAPL</sequence>
<evidence type="ECO:0000313" key="3">
    <source>
        <dbReference type="Proteomes" id="UP000649955"/>
    </source>
</evidence>
<comment type="caution">
    <text evidence="2">The sequence shown here is derived from an EMBL/GenBank/DDBJ whole genome shotgun (WGS) entry which is preliminary data.</text>
</comment>